<dbReference type="RefSeq" id="WP_086985822.1">
    <property type="nucleotide sequence ID" value="NZ_FJNA01000001.1"/>
</dbReference>
<feature type="transmembrane region" description="Helical" evidence="1">
    <location>
        <begin position="253"/>
        <end position="270"/>
    </location>
</feature>
<dbReference type="AlphaFoldDB" id="A0AB38A0R9"/>
<dbReference type="InterPro" id="IPR011435">
    <property type="entry name" value="UmpAB"/>
</dbReference>
<feature type="transmembrane region" description="Helical" evidence="1">
    <location>
        <begin position="144"/>
        <end position="161"/>
    </location>
</feature>
<keyword evidence="1" id="KW-0472">Membrane</keyword>
<keyword evidence="1" id="KW-1133">Transmembrane helix</keyword>
<feature type="transmembrane region" description="Helical" evidence="1">
    <location>
        <begin position="38"/>
        <end position="58"/>
    </location>
</feature>
<name>A0AB38A0R9_9LACT</name>
<feature type="transmembrane region" description="Helical" evidence="1">
    <location>
        <begin position="198"/>
        <end position="218"/>
    </location>
</feature>
<feature type="transmembrane region" description="Helical" evidence="1">
    <location>
        <begin position="389"/>
        <end position="411"/>
    </location>
</feature>
<feature type="transmembrane region" description="Helical" evidence="1">
    <location>
        <begin position="282"/>
        <end position="302"/>
    </location>
</feature>
<sequence length="482" mass="51309">MKLLLSKAMEVLYAVLPITIIVLLLHATLTPLADLQLIRFLIGAVLIIFGLSIFLYGANLSVSRIGNAMGATVSKPDDLAFLAGAGLALGFIITIAEPDLHLLVEQLDWLTSGVLIKWGIIFAGTFGTAMLLSLGLVRIARNLSLYKMLALLYAAVFLLAFDATNATTGVMAIPFILAIALGNSQVKKANEDSSKGGFGLIGVVSIGPLISVMVMDLFGNSGADATVRTAPDNLEKGVLSPFIGQMPITAKEVMVVLLPIFLIFLLIQWISFDMSRQDEKGILFGLMLTYAGLFLFMLGANAGFMAVGKAVGYGVASLENKGYLIVIGFALGFVNVLAEPIVHLLSHQIEELTDGFLKRRVVLAVLSVVIGLAVALVMLGIVFPEIQLWHYLLPGYLIALTLTYFAPTLFVSIAFDSGGVASGPMTATFILSFIQGAGEAMGRENLLAESLGMIALAAITPLIAVQVLGILFKRKSGENDRE</sequence>
<evidence type="ECO:0008006" key="4">
    <source>
        <dbReference type="Google" id="ProtNLM"/>
    </source>
</evidence>
<dbReference type="EMBL" id="FNQH01000003">
    <property type="protein sequence ID" value="SEA53382.1"/>
    <property type="molecule type" value="Genomic_DNA"/>
</dbReference>
<organism evidence="2 3">
    <name type="scientific">Trichococcus collinsii</name>
    <dbReference type="NCBI Taxonomy" id="157076"/>
    <lineage>
        <taxon>Bacteria</taxon>
        <taxon>Bacillati</taxon>
        <taxon>Bacillota</taxon>
        <taxon>Bacilli</taxon>
        <taxon>Lactobacillales</taxon>
        <taxon>Carnobacteriaceae</taxon>
        <taxon>Trichococcus</taxon>
    </lineage>
</organism>
<accession>A0AB38A0R9</accession>
<feature type="transmembrane region" description="Helical" evidence="1">
    <location>
        <begin position="322"/>
        <end position="342"/>
    </location>
</feature>
<keyword evidence="1" id="KW-0812">Transmembrane</keyword>
<gene>
    <name evidence="2" type="ORF">SAMN04488525_103363</name>
</gene>
<comment type="caution">
    <text evidence="2">The sequence shown here is derived from an EMBL/GenBank/DDBJ whole genome shotgun (WGS) entry which is preliminary data.</text>
</comment>
<feature type="transmembrane region" description="Helical" evidence="1">
    <location>
        <begin position="362"/>
        <end position="383"/>
    </location>
</feature>
<feature type="transmembrane region" description="Helical" evidence="1">
    <location>
        <begin position="12"/>
        <end position="32"/>
    </location>
</feature>
<evidence type="ECO:0000256" key="1">
    <source>
        <dbReference type="SAM" id="Phobius"/>
    </source>
</evidence>
<feature type="transmembrane region" description="Helical" evidence="1">
    <location>
        <begin position="116"/>
        <end position="137"/>
    </location>
</feature>
<proteinExistence type="predicted"/>
<feature type="transmembrane region" description="Helical" evidence="1">
    <location>
        <begin position="79"/>
        <end position="96"/>
    </location>
</feature>
<dbReference type="Pfam" id="PF07556">
    <property type="entry name" value="DUF1538"/>
    <property type="match status" value="2"/>
</dbReference>
<protein>
    <recommendedName>
        <fullName evidence="4">DUF1538 domain-containing protein</fullName>
    </recommendedName>
</protein>
<evidence type="ECO:0000313" key="2">
    <source>
        <dbReference type="EMBL" id="SEA53382.1"/>
    </source>
</evidence>
<reference evidence="2 3" key="1">
    <citation type="submission" date="2016-10" db="EMBL/GenBank/DDBJ databases">
        <authorList>
            <person name="Varghese N."/>
            <person name="Submissions S."/>
        </authorList>
    </citation>
    <scope>NUCLEOTIDE SEQUENCE [LARGE SCALE GENOMIC DNA]</scope>
    <source>
        <strain evidence="2 3">DSM 14526</strain>
    </source>
</reference>
<keyword evidence="3" id="KW-1185">Reference proteome</keyword>
<feature type="transmembrane region" description="Helical" evidence="1">
    <location>
        <begin position="450"/>
        <end position="472"/>
    </location>
</feature>
<dbReference type="Proteomes" id="UP000199042">
    <property type="component" value="Unassembled WGS sequence"/>
</dbReference>
<evidence type="ECO:0000313" key="3">
    <source>
        <dbReference type="Proteomes" id="UP000199042"/>
    </source>
</evidence>